<dbReference type="GO" id="GO:0004222">
    <property type="term" value="F:metalloendopeptidase activity"/>
    <property type="evidence" value="ECO:0007669"/>
    <property type="project" value="TreeGrafter"/>
</dbReference>
<dbReference type="RefSeq" id="WP_170941506.1">
    <property type="nucleotide sequence ID" value="NZ_NEVK01000003.1"/>
</dbReference>
<evidence type="ECO:0000259" key="4">
    <source>
        <dbReference type="Pfam" id="PF01551"/>
    </source>
</evidence>
<feature type="transmembrane region" description="Helical" evidence="3">
    <location>
        <begin position="12"/>
        <end position="34"/>
    </location>
</feature>
<keyword evidence="3" id="KW-0812">Transmembrane</keyword>
<dbReference type="Pfam" id="PF01551">
    <property type="entry name" value="Peptidase_M23"/>
    <property type="match status" value="1"/>
</dbReference>
<dbReference type="CDD" id="cd12797">
    <property type="entry name" value="M23_peptidase"/>
    <property type="match status" value="1"/>
</dbReference>
<keyword evidence="3" id="KW-0472">Membrane</keyword>
<sequence length="328" mass="34912">MHARDGQPGQFALGGAQLVLVLAALLATAALIGATVQRYLTPVAPAAYSVDWAAYAQDAQPGREAAFLRENVSMLAAKVGELQAKLVGIDSLGRRVAQVAGVAYTDPELAAELNAPAHAEHVMDDLFTDRQPPGYESAEELGRRLDELQMRLTQQTDNLRMLDVALTRRSADQARLPSGAPIADYPYLSSSYGWRRNPVTHRYAMHEGLDFSAPSGTPILAASGGVVLEASYLAGYGNTVEIDHGDGLITRYAHASKLLVKPGDVVARGQEIARVGSTGRSTGPHLHFEVRLAGQPLDPRLFLQSPEARPPVVAQGPDTAAAGEPLTQ</sequence>
<evidence type="ECO:0000256" key="3">
    <source>
        <dbReference type="SAM" id="Phobius"/>
    </source>
</evidence>
<feature type="region of interest" description="Disordered" evidence="2">
    <location>
        <begin position="306"/>
        <end position="328"/>
    </location>
</feature>
<name>A0A261RH75_9BORD</name>
<feature type="domain" description="M23ase beta-sheet core" evidence="4">
    <location>
        <begin position="205"/>
        <end position="299"/>
    </location>
</feature>
<keyword evidence="3" id="KW-1133">Transmembrane helix</keyword>
<gene>
    <name evidence="5" type="ORF">CAL19_02430</name>
</gene>
<dbReference type="Gene3D" id="2.70.70.10">
    <property type="entry name" value="Glucose Permease (Domain IIA)"/>
    <property type="match status" value="1"/>
</dbReference>
<comment type="caution">
    <text evidence="5">The sequence shown here is derived from an EMBL/GenBank/DDBJ whole genome shotgun (WGS) entry which is preliminary data.</text>
</comment>
<dbReference type="InterPro" id="IPR011055">
    <property type="entry name" value="Dup_hybrid_motif"/>
</dbReference>
<dbReference type="PANTHER" id="PTHR21666:SF289">
    <property type="entry name" value="L-ALA--D-GLU ENDOPEPTIDASE"/>
    <property type="match status" value="1"/>
</dbReference>
<reference evidence="6" key="1">
    <citation type="submission" date="2017-05" db="EMBL/GenBank/DDBJ databases">
        <title>Complete and WGS of Bordetella genogroups.</title>
        <authorList>
            <person name="Spilker T."/>
            <person name="Lipuma J."/>
        </authorList>
    </citation>
    <scope>NUCLEOTIDE SEQUENCE [LARGE SCALE GENOMIC DNA]</scope>
    <source>
        <strain evidence="6">AU18089</strain>
    </source>
</reference>
<dbReference type="FunFam" id="2.70.70.10:FF:000006">
    <property type="entry name" value="M23 family peptidase"/>
    <property type="match status" value="1"/>
</dbReference>
<dbReference type="InterPro" id="IPR016047">
    <property type="entry name" value="M23ase_b-sheet_dom"/>
</dbReference>
<proteinExistence type="predicted"/>
<dbReference type="SUPFAM" id="SSF51261">
    <property type="entry name" value="Duplicated hybrid motif"/>
    <property type="match status" value="1"/>
</dbReference>
<dbReference type="EMBL" id="NEVK01000003">
    <property type="protein sequence ID" value="OZI24396.1"/>
    <property type="molecule type" value="Genomic_DNA"/>
</dbReference>
<dbReference type="AlphaFoldDB" id="A0A261RH75"/>
<evidence type="ECO:0000313" key="5">
    <source>
        <dbReference type="EMBL" id="OZI24396.1"/>
    </source>
</evidence>
<dbReference type="PANTHER" id="PTHR21666">
    <property type="entry name" value="PEPTIDASE-RELATED"/>
    <property type="match status" value="1"/>
</dbReference>
<protein>
    <submittedName>
        <fullName evidence="5">Peptidase M23</fullName>
    </submittedName>
</protein>
<dbReference type="InterPro" id="IPR050570">
    <property type="entry name" value="Cell_wall_metabolism_enzyme"/>
</dbReference>
<evidence type="ECO:0000256" key="2">
    <source>
        <dbReference type="SAM" id="MobiDB-lite"/>
    </source>
</evidence>
<keyword evidence="1" id="KW-0732">Signal</keyword>
<organism evidence="5 6">
    <name type="scientific">Bordetella genomosp. 7</name>
    <dbReference type="NCBI Taxonomy" id="1416805"/>
    <lineage>
        <taxon>Bacteria</taxon>
        <taxon>Pseudomonadati</taxon>
        <taxon>Pseudomonadota</taxon>
        <taxon>Betaproteobacteria</taxon>
        <taxon>Burkholderiales</taxon>
        <taxon>Alcaligenaceae</taxon>
        <taxon>Bordetella</taxon>
    </lineage>
</organism>
<dbReference type="Proteomes" id="UP000216947">
    <property type="component" value="Unassembled WGS sequence"/>
</dbReference>
<keyword evidence="6" id="KW-1185">Reference proteome</keyword>
<accession>A0A261RH75</accession>
<evidence type="ECO:0000256" key="1">
    <source>
        <dbReference type="ARBA" id="ARBA00022729"/>
    </source>
</evidence>
<evidence type="ECO:0000313" key="6">
    <source>
        <dbReference type="Proteomes" id="UP000216947"/>
    </source>
</evidence>